<comment type="caution">
    <text evidence="2">The sequence shown here is derived from an EMBL/GenBank/DDBJ whole genome shotgun (WGS) entry which is preliminary data.</text>
</comment>
<feature type="transmembrane region" description="Helical" evidence="1">
    <location>
        <begin position="77"/>
        <end position="97"/>
    </location>
</feature>
<evidence type="ECO:0000256" key="1">
    <source>
        <dbReference type="SAM" id="Phobius"/>
    </source>
</evidence>
<dbReference type="EMBL" id="PEZG01000068">
    <property type="protein sequence ID" value="PIS15534.1"/>
    <property type="molecule type" value="Genomic_DNA"/>
</dbReference>
<dbReference type="AlphaFoldDB" id="A0A2H0WS94"/>
<feature type="transmembrane region" description="Helical" evidence="1">
    <location>
        <begin position="333"/>
        <end position="351"/>
    </location>
</feature>
<accession>A0A2H0WS94</accession>
<organism evidence="2 3">
    <name type="scientific">Candidatus Roizmanbacteria bacterium CG09_land_8_20_14_0_10_41_9</name>
    <dbReference type="NCBI Taxonomy" id="1974850"/>
    <lineage>
        <taxon>Bacteria</taxon>
        <taxon>Candidatus Roizmaniibacteriota</taxon>
    </lineage>
</organism>
<feature type="transmembrane region" description="Helical" evidence="1">
    <location>
        <begin position="214"/>
        <end position="230"/>
    </location>
</feature>
<feature type="transmembrane region" description="Helical" evidence="1">
    <location>
        <begin position="51"/>
        <end position="71"/>
    </location>
</feature>
<feature type="transmembrane region" description="Helical" evidence="1">
    <location>
        <begin position="237"/>
        <end position="255"/>
    </location>
</feature>
<gene>
    <name evidence="2" type="ORF">COT62_03170</name>
</gene>
<sequence>MAYLVLYSLTLISLFLYSFTLVDLNLTFFNHPFWELFREKVIYIGWFRRDLSWILYLVLILLLFLFNWFFTNRYKKFNPMIIALLVSIALLMSYPFLSHDFFNYLFDARILTFYHKSPYLFTALDFPADAWTRFMHWTHRTYPYGPTFLIISLIPSFLAGSKFILNYFSFKLMFFLFYFLAVYALNKLNKKWAIFFATHPLVIVEGLINSHNDLIGVCLSILGGYFILKNQNLKGRAIFLFSAGIKYITAPFVFLSKNNKSINTIIFALACLVLVYLKITSAFHAWYALSLLVFIPFFPNLISKLNIFFIGLLMSYYPYIRIGEWSSQIEDTIIFWFLIINVIYLAVPVIWSRIKLTRR</sequence>
<feature type="transmembrane region" description="Helical" evidence="1">
    <location>
        <begin position="164"/>
        <end position="185"/>
    </location>
</feature>
<dbReference type="Proteomes" id="UP000231198">
    <property type="component" value="Unassembled WGS sequence"/>
</dbReference>
<feature type="transmembrane region" description="Helical" evidence="1">
    <location>
        <begin position="261"/>
        <end position="279"/>
    </location>
</feature>
<keyword evidence="1" id="KW-1133">Transmembrane helix</keyword>
<reference evidence="3" key="1">
    <citation type="submission" date="2017-09" db="EMBL/GenBank/DDBJ databases">
        <title>Depth-based differentiation of microbial function through sediment-hosted aquifers and enrichment of novel symbionts in the deep terrestrial subsurface.</title>
        <authorList>
            <person name="Probst A.J."/>
            <person name="Ladd B."/>
            <person name="Jarett J.K."/>
            <person name="Geller-Mcgrath D.E."/>
            <person name="Sieber C.M.K."/>
            <person name="Emerson J.B."/>
            <person name="Anantharaman K."/>
            <person name="Thomas B.C."/>
            <person name="Malmstrom R."/>
            <person name="Stieglmeier M."/>
            <person name="Klingl A."/>
            <person name="Woyke T."/>
            <person name="Ryan C.M."/>
            <person name="Banfield J.F."/>
        </authorList>
    </citation>
    <scope>NUCLEOTIDE SEQUENCE [LARGE SCALE GENOMIC DNA]</scope>
</reference>
<feature type="transmembrane region" description="Helical" evidence="1">
    <location>
        <begin position="141"/>
        <end position="158"/>
    </location>
</feature>
<feature type="transmembrane region" description="Helical" evidence="1">
    <location>
        <begin position="6"/>
        <end position="30"/>
    </location>
</feature>
<evidence type="ECO:0000313" key="3">
    <source>
        <dbReference type="Proteomes" id="UP000231198"/>
    </source>
</evidence>
<protein>
    <recommendedName>
        <fullName evidence="4">DUF2029 domain-containing protein</fullName>
    </recommendedName>
</protein>
<name>A0A2H0WS94_9BACT</name>
<keyword evidence="1" id="KW-0472">Membrane</keyword>
<keyword evidence="1" id="KW-0812">Transmembrane</keyword>
<dbReference type="Pfam" id="PF26314">
    <property type="entry name" value="MptA_B_family"/>
    <property type="match status" value="1"/>
</dbReference>
<evidence type="ECO:0000313" key="2">
    <source>
        <dbReference type="EMBL" id="PIS15534.1"/>
    </source>
</evidence>
<proteinExistence type="predicted"/>
<feature type="transmembrane region" description="Helical" evidence="1">
    <location>
        <begin position="286"/>
        <end position="313"/>
    </location>
</feature>
<evidence type="ECO:0008006" key="4">
    <source>
        <dbReference type="Google" id="ProtNLM"/>
    </source>
</evidence>